<dbReference type="SUPFAM" id="SSF53448">
    <property type="entry name" value="Nucleotide-diphospho-sugar transferases"/>
    <property type="match status" value="1"/>
</dbReference>
<dbReference type="GO" id="GO:0008878">
    <property type="term" value="F:glucose-1-phosphate adenylyltransferase activity"/>
    <property type="evidence" value="ECO:0007669"/>
    <property type="project" value="InterPro"/>
</dbReference>
<accession>A0A368W0V7</accession>
<dbReference type="GO" id="GO:0005978">
    <property type="term" value="P:glycogen biosynthetic process"/>
    <property type="evidence" value="ECO:0007669"/>
    <property type="project" value="UniProtKB-KW"/>
</dbReference>
<dbReference type="NCBIfam" id="TIGR02092">
    <property type="entry name" value="glgD"/>
    <property type="match status" value="1"/>
</dbReference>
<dbReference type="CDD" id="cd04651">
    <property type="entry name" value="LbH_G1P_AT_C"/>
    <property type="match status" value="1"/>
</dbReference>
<dbReference type="InterPro" id="IPR005835">
    <property type="entry name" value="NTP_transferase_dom"/>
</dbReference>
<feature type="domain" description="Nucleotidyl transferase" evidence="3">
    <location>
        <begin position="17"/>
        <end position="205"/>
    </location>
</feature>
<gene>
    <name evidence="5" type="ORF">DFP97_107293</name>
</gene>
<dbReference type="PANTHER" id="PTHR43523">
    <property type="entry name" value="GLUCOSE-1-PHOSPHATE ADENYLYLTRANSFERASE-RELATED"/>
    <property type="match status" value="1"/>
</dbReference>
<dbReference type="InterPro" id="IPR011831">
    <property type="entry name" value="ADP-Glc_PPase"/>
</dbReference>
<evidence type="ECO:0000256" key="2">
    <source>
        <dbReference type="ARBA" id="ARBA00023056"/>
    </source>
</evidence>
<dbReference type="InterPro" id="IPR056818">
    <property type="entry name" value="GlmU/GlgC-like_hexapep"/>
</dbReference>
<dbReference type="AlphaFoldDB" id="A0A368W0V7"/>
<organism evidence="5 6">
    <name type="scientific">Paenibacillus prosopidis</name>
    <dbReference type="NCBI Taxonomy" id="630520"/>
    <lineage>
        <taxon>Bacteria</taxon>
        <taxon>Bacillati</taxon>
        <taxon>Bacillota</taxon>
        <taxon>Bacilli</taxon>
        <taxon>Bacillales</taxon>
        <taxon>Paenibacillaceae</taxon>
        <taxon>Paenibacillus</taxon>
    </lineage>
</organism>
<dbReference type="RefSeq" id="WP_114380499.1">
    <property type="nucleotide sequence ID" value="NZ_QPJD01000007.1"/>
</dbReference>
<protein>
    <submittedName>
        <fullName evidence="5">Glucose-1-phosphate adenylyltransferase</fullName>
    </submittedName>
</protein>
<dbReference type="Proteomes" id="UP000252415">
    <property type="component" value="Unassembled WGS sequence"/>
</dbReference>
<dbReference type="OrthoDB" id="9801810at2"/>
<dbReference type="CDD" id="cd02508">
    <property type="entry name" value="ADP_Glucose_PP"/>
    <property type="match status" value="1"/>
</dbReference>
<evidence type="ECO:0000313" key="6">
    <source>
        <dbReference type="Proteomes" id="UP000252415"/>
    </source>
</evidence>
<comment type="caution">
    <text evidence="5">The sequence shown here is derived from an EMBL/GenBank/DDBJ whole genome shotgun (WGS) entry which is preliminary data.</text>
</comment>
<dbReference type="InterPro" id="IPR011004">
    <property type="entry name" value="Trimer_LpxA-like_sf"/>
</dbReference>
<feature type="domain" description="Glucose-1-phosphate adenylyltransferase/Bifunctional protein GlmU-like C-terminal hexapeptide" evidence="4">
    <location>
        <begin position="284"/>
        <end position="354"/>
    </location>
</feature>
<evidence type="ECO:0000259" key="3">
    <source>
        <dbReference type="Pfam" id="PF00483"/>
    </source>
</evidence>
<dbReference type="InterPro" id="IPR029044">
    <property type="entry name" value="Nucleotide-diphossugar_trans"/>
</dbReference>
<name>A0A368W0V7_9BACL</name>
<dbReference type="EMBL" id="QPJD01000007">
    <property type="protein sequence ID" value="RCW48090.1"/>
    <property type="molecule type" value="Genomic_DNA"/>
</dbReference>
<evidence type="ECO:0000313" key="5">
    <source>
        <dbReference type="EMBL" id="RCW48090.1"/>
    </source>
</evidence>
<reference evidence="5 6" key="1">
    <citation type="submission" date="2018-07" db="EMBL/GenBank/DDBJ databases">
        <title>Genomic Encyclopedia of Type Strains, Phase III (KMG-III): the genomes of soil and plant-associated and newly described type strains.</title>
        <authorList>
            <person name="Whitman W."/>
        </authorList>
    </citation>
    <scope>NUCLEOTIDE SEQUENCE [LARGE SCALE GENOMIC DNA]</scope>
    <source>
        <strain evidence="5 6">CECT 7506</strain>
    </source>
</reference>
<dbReference type="Gene3D" id="3.90.550.10">
    <property type="entry name" value="Spore Coat Polysaccharide Biosynthesis Protein SpsA, Chain A"/>
    <property type="match status" value="1"/>
</dbReference>
<dbReference type="PANTHER" id="PTHR43523:SF6">
    <property type="entry name" value="GLYCOGEN BIOSYNTHESIS PROTEIN GLGD"/>
    <property type="match status" value="1"/>
</dbReference>
<comment type="similarity">
    <text evidence="1">Belongs to the bacterial/plant glucose-1-phosphate adenylyltransferase family.</text>
</comment>
<dbReference type="Pfam" id="PF00483">
    <property type="entry name" value="NTP_transferase"/>
    <property type="match status" value="1"/>
</dbReference>
<sequence>MNNVLGVINLSINQPLLHELTYSRATATVPFGGRYRLIDFVLSNMVNSGINNVAVLAHNNYRSIIDHLGSGKEWDLDRKYRGLFILPPNNSHAPGFNGDLQNFYGSLEYFERSIEEFVVVSSSHMICNINYTEAVENHQRTNADITVIYKEMDDESGDFSNLITLDIAENGRVERMTENRLTKKSNKVYMRMIIIKKELLIDLVKKSVNQNYYDLVRHVIIRNLNELKVYGYEYKGYLAIINSVQNYYKYSKELLNPEVWQSLFYQPGLIYTKIKDEPPARYAQSANVTNSQVANGCIIEGTVENSILFRGVRIGKGAVVRNSILMQKCVIEEDTTLDHVILDKEVYVTSGNKLEGDEMSPTVFTKKSRI</sequence>
<keyword evidence="2" id="KW-0320">Glycogen biosynthesis</keyword>
<evidence type="ECO:0000259" key="4">
    <source>
        <dbReference type="Pfam" id="PF24894"/>
    </source>
</evidence>
<keyword evidence="6" id="KW-1185">Reference proteome</keyword>
<dbReference type="InterPro" id="IPR011832">
    <property type="entry name" value="GlgDAde_trans"/>
</dbReference>
<keyword evidence="5" id="KW-0548">Nucleotidyltransferase</keyword>
<dbReference type="SUPFAM" id="SSF51161">
    <property type="entry name" value="Trimeric LpxA-like enzymes"/>
    <property type="match status" value="1"/>
</dbReference>
<keyword evidence="5" id="KW-0808">Transferase</keyword>
<proteinExistence type="inferred from homology"/>
<dbReference type="Pfam" id="PF24894">
    <property type="entry name" value="Hexapep_GlmU"/>
    <property type="match status" value="1"/>
</dbReference>
<dbReference type="Gene3D" id="2.160.10.10">
    <property type="entry name" value="Hexapeptide repeat proteins"/>
    <property type="match status" value="1"/>
</dbReference>
<evidence type="ECO:0000256" key="1">
    <source>
        <dbReference type="ARBA" id="ARBA00010443"/>
    </source>
</evidence>